<evidence type="ECO:0000313" key="11">
    <source>
        <dbReference type="Proteomes" id="UP000256645"/>
    </source>
</evidence>
<keyword evidence="4 6" id="KW-0378">Hydrolase</keyword>
<dbReference type="Pfam" id="PF01088">
    <property type="entry name" value="Peptidase_C12"/>
    <property type="match status" value="1"/>
</dbReference>
<evidence type="ECO:0000256" key="8">
    <source>
        <dbReference type="SAM" id="MobiDB-lite"/>
    </source>
</evidence>
<dbReference type="PRINTS" id="PR00707">
    <property type="entry name" value="UBCTHYDRLASE"/>
</dbReference>
<sequence>METLKDPPMAPQVDSAADGFQSHCDNGSSDTTVLPEHHGVSPNDGQLRRSGRQHPSEVVSREQDILDELMRPLTEQQRQNWTGWVELESDPALFNFILREYGVKDIKIQEVLSLDDEMLTFLLQPTYGLIFLFKYRDSDAVEDEQLEECPDHVWFANQTTTNACATVALLNIVMNIPLLDLGDQLGDFKNATQSLKPASRGYEMSHNNFIRTIHNSFARKMDMRNADLTLSNEAQNWSKARPKRSKRNIATNGKSKKSADENEPGFHFIAYVPIEKEIWRLDGLQERPINLGTYHHPPQFRNLLLTVKGPTSGDWIAVARENIYGRIEQYDEDGLQFNLLALCASPLKTIPVKLSENAHSILALEARLDKVKSDWRAFFDGNEFPAINKPDLAYGLSKELLENVRTPDAALSTIEDQGTDPIRLLELYRHWMSIQSKLRANYMEEVASIGQENEQAARRKVDHTPCIYSSVRALAESGFLKGIVEDVQGADAWSR</sequence>
<evidence type="ECO:0000259" key="9">
    <source>
        <dbReference type="PROSITE" id="PS52048"/>
    </source>
</evidence>
<dbReference type="PANTHER" id="PTHR10589">
    <property type="entry name" value="UBIQUITIN CARBOXYL-TERMINAL HYDROLASE"/>
    <property type="match status" value="1"/>
</dbReference>
<dbReference type="GO" id="GO:0004843">
    <property type="term" value="F:cysteine-type deubiquitinase activity"/>
    <property type="evidence" value="ECO:0007669"/>
    <property type="project" value="UniProtKB-UniRule"/>
</dbReference>
<dbReference type="Gene3D" id="3.40.532.10">
    <property type="entry name" value="Peptidase C12, ubiquitin carboxyl-terminal hydrolase"/>
    <property type="match status" value="1"/>
</dbReference>
<dbReference type="GO" id="GO:0005737">
    <property type="term" value="C:cytoplasm"/>
    <property type="evidence" value="ECO:0007669"/>
    <property type="project" value="TreeGrafter"/>
</dbReference>
<feature type="active site" description="Proton donor" evidence="6">
    <location>
        <position position="267"/>
    </location>
</feature>
<keyword evidence="11" id="KW-1185">Reference proteome</keyword>
<dbReference type="InterPro" id="IPR036959">
    <property type="entry name" value="Peptidase_C12_UCH_sf"/>
</dbReference>
<dbReference type="Proteomes" id="UP000256645">
    <property type="component" value="Unassembled WGS sequence"/>
</dbReference>
<dbReference type="FunFam" id="3.40.532.10:FF:000010">
    <property type="entry name" value="Ubiquitin carboxyl-terminal hydrolase"/>
    <property type="match status" value="1"/>
</dbReference>
<feature type="region of interest" description="Disordered" evidence="8">
    <location>
        <begin position="236"/>
        <end position="261"/>
    </location>
</feature>
<dbReference type="InterPro" id="IPR001578">
    <property type="entry name" value="Peptidase_C12_UCH"/>
</dbReference>
<evidence type="ECO:0000256" key="4">
    <source>
        <dbReference type="ARBA" id="ARBA00022801"/>
    </source>
</evidence>
<comment type="catalytic activity">
    <reaction evidence="1 6 7">
        <text>Thiol-dependent hydrolysis of ester, thioester, amide, peptide and isopeptide bonds formed by the C-terminal Gly of ubiquitin (a 76-residue protein attached to proteins as an intracellular targeting signal).</text>
        <dbReference type="EC" id="3.4.19.12"/>
    </reaction>
</comment>
<dbReference type="PROSITE" id="PS52048">
    <property type="entry name" value="UCH_DOMAIN"/>
    <property type="match status" value="1"/>
</dbReference>
<feature type="site" description="Important for enzyme activity" evidence="6">
    <location>
        <position position="282"/>
    </location>
</feature>
<evidence type="ECO:0000256" key="2">
    <source>
        <dbReference type="ARBA" id="ARBA00022670"/>
    </source>
</evidence>
<dbReference type="EC" id="3.4.19.12" evidence="7"/>
<evidence type="ECO:0000256" key="5">
    <source>
        <dbReference type="ARBA" id="ARBA00022807"/>
    </source>
</evidence>
<keyword evidence="3 6" id="KW-0833">Ubl conjugation pathway</keyword>
<feature type="site" description="Transition state stabilizer" evidence="6">
    <location>
        <position position="158"/>
    </location>
</feature>
<comment type="caution">
    <text evidence="10">The sequence shown here is derived from an EMBL/GenBank/DDBJ whole genome shotgun (WGS) entry which is preliminary data.</text>
</comment>
<keyword evidence="5 6" id="KW-0788">Thiol protease</keyword>
<dbReference type="SUPFAM" id="SSF54001">
    <property type="entry name" value="Cysteine proteinases"/>
    <property type="match status" value="1"/>
</dbReference>
<dbReference type="OrthoDB" id="1924260at2759"/>
<name>A0A3D8R1J7_9HELO</name>
<dbReference type="EMBL" id="PDLM01000010">
    <property type="protein sequence ID" value="RDW67907.1"/>
    <property type="molecule type" value="Genomic_DNA"/>
</dbReference>
<feature type="region of interest" description="Disordered" evidence="8">
    <location>
        <begin position="1"/>
        <end position="61"/>
    </location>
</feature>
<dbReference type="PANTHER" id="PTHR10589:SF29">
    <property type="entry name" value="UBIQUITIN CARBOXYL-TERMINAL HYDROLASE"/>
    <property type="match status" value="1"/>
</dbReference>
<gene>
    <name evidence="10" type="ORF">BP6252_09303</name>
</gene>
<dbReference type="GO" id="GO:0016579">
    <property type="term" value="P:protein deubiquitination"/>
    <property type="evidence" value="ECO:0007669"/>
    <property type="project" value="TreeGrafter"/>
</dbReference>
<feature type="compositionally biased region" description="Polar residues" evidence="8">
    <location>
        <begin position="23"/>
        <end position="32"/>
    </location>
</feature>
<proteinExistence type="inferred from homology"/>
<comment type="similarity">
    <text evidence="6 7">Belongs to the peptidase C12 family.</text>
</comment>
<keyword evidence="2 6" id="KW-0645">Protease</keyword>
<reference evidence="10 11" key="1">
    <citation type="journal article" date="2018" name="IMA Fungus">
        <title>IMA Genome-F 9: Draft genome sequence of Annulohypoxylon stygium, Aspergillus mulundensis, Berkeleyomyces basicola (syn. Thielaviopsis basicola), Ceratocystis smalleyi, two Cercospora beticola strains, Coleophoma cylindrospora, Fusarium fracticaudum, Phialophora cf. hyalina, and Morchella septimelata.</title>
        <authorList>
            <person name="Wingfield B.D."/>
            <person name="Bills G.F."/>
            <person name="Dong Y."/>
            <person name="Huang W."/>
            <person name="Nel W.J."/>
            <person name="Swalarsk-Parry B.S."/>
            <person name="Vaghefi N."/>
            <person name="Wilken P.M."/>
            <person name="An Z."/>
            <person name="de Beer Z.W."/>
            <person name="De Vos L."/>
            <person name="Chen L."/>
            <person name="Duong T.A."/>
            <person name="Gao Y."/>
            <person name="Hammerbacher A."/>
            <person name="Kikkert J.R."/>
            <person name="Li Y."/>
            <person name="Li H."/>
            <person name="Li K."/>
            <person name="Li Q."/>
            <person name="Liu X."/>
            <person name="Ma X."/>
            <person name="Naidoo K."/>
            <person name="Pethybridge S.J."/>
            <person name="Sun J."/>
            <person name="Steenkamp E.T."/>
            <person name="van der Nest M.A."/>
            <person name="van Wyk S."/>
            <person name="Wingfield M.J."/>
            <person name="Xiong C."/>
            <person name="Yue Q."/>
            <person name="Zhang X."/>
        </authorList>
    </citation>
    <scope>NUCLEOTIDE SEQUENCE [LARGE SCALE GENOMIC DNA]</scope>
    <source>
        <strain evidence="10 11">BP6252</strain>
    </source>
</reference>
<dbReference type="AlphaFoldDB" id="A0A3D8R1J7"/>
<dbReference type="STRING" id="1849047.A0A3D8R1J7"/>
<evidence type="ECO:0000256" key="1">
    <source>
        <dbReference type="ARBA" id="ARBA00000707"/>
    </source>
</evidence>
<accession>A0A3D8R1J7</accession>
<protein>
    <recommendedName>
        <fullName evidence="7">Ubiquitin carboxyl-terminal hydrolase</fullName>
        <ecNumber evidence="7">3.4.19.12</ecNumber>
    </recommendedName>
</protein>
<feature type="active site" description="Nucleophile" evidence="6">
    <location>
        <position position="164"/>
    </location>
</feature>
<evidence type="ECO:0000256" key="6">
    <source>
        <dbReference type="PROSITE-ProRule" id="PRU01393"/>
    </source>
</evidence>
<evidence type="ECO:0000313" key="10">
    <source>
        <dbReference type="EMBL" id="RDW67907.1"/>
    </source>
</evidence>
<evidence type="ECO:0000256" key="3">
    <source>
        <dbReference type="ARBA" id="ARBA00022786"/>
    </source>
</evidence>
<evidence type="ECO:0000256" key="7">
    <source>
        <dbReference type="RuleBase" id="RU361215"/>
    </source>
</evidence>
<dbReference type="InterPro" id="IPR038765">
    <property type="entry name" value="Papain-like_cys_pep_sf"/>
</dbReference>
<feature type="domain" description="UCH catalytic" evidence="9">
    <location>
        <begin position="83"/>
        <end position="344"/>
    </location>
</feature>
<organism evidence="10 11">
    <name type="scientific">Coleophoma cylindrospora</name>
    <dbReference type="NCBI Taxonomy" id="1849047"/>
    <lineage>
        <taxon>Eukaryota</taxon>
        <taxon>Fungi</taxon>
        <taxon>Dikarya</taxon>
        <taxon>Ascomycota</taxon>
        <taxon>Pezizomycotina</taxon>
        <taxon>Leotiomycetes</taxon>
        <taxon>Helotiales</taxon>
        <taxon>Dermateaceae</taxon>
        <taxon>Coleophoma</taxon>
    </lineage>
</organism>
<dbReference type="GO" id="GO:0006511">
    <property type="term" value="P:ubiquitin-dependent protein catabolic process"/>
    <property type="evidence" value="ECO:0007669"/>
    <property type="project" value="UniProtKB-UniRule"/>
</dbReference>